<gene>
    <name evidence="2" type="ORF">AB0I59_07755</name>
</gene>
<evidence type="ECO:0000313" key="3">
    <source>
        <dbReference type="Proteomes" id="UP001551675"/>
    </source>
</evidence>
<accession>A0ABV3GA88</accession>
<proteinExistence type="predicted"/>
<sequence length="72" mass="7892">MALWAYLGYEEITYPEYVYEVGGEPTVLVGRPGLVIDLPSDPPGDGRWEPVQKPKPTKPAPAEEPAPSPQED</sequence>
<evidence type="ECO:0000256" key="1">
    <source>
        <dbReference type="SAM" id="MobiDB-lite"/>
    </source>
</evidence>
<dbReference type="Proteomes" id="UP001551675">
    <property type="component" value="Unassembled WGS sequence"/>
</dbReference>
<feature type="region of interest" description="Disordered" evidence="1">
    <location>
        <begin position="37"/>
        <end position="72"/>
    </location>
</feature>
<reference evidence="2 3" key="1">
    <citation type="submission" date="2024-06" db="EMBL/GenBank/DDBJ databases">
        <title>The Natural Products Discovery Center: Release of the First 8490 Sequenced Strains for Exploring Actinobacteria Biosynthetic Diversity.</title>
        <authorList>
            <person name="Kalkreuter E."/>
            <person name="Kautsar S.A."/>
            <person name="Yang D."/>
            <person name="Bader C.D."/>
            <person name="Teijaro C.N."/>
            <person name="Fluegel L."/>
            <person name="Davis C.M."/>
            <person name="Simpson J.R."/>
            <person name="Lauterbach L."/>
            <person name="Steele A.D."/>
            <person name="Gui C."/>
            <person name="Meng S."/>
            <person name="Li G."/>
            <person name="Viehrig K."/>
            <person name="Ye F."/>
            <person name="Su P."/>
            <person name="Kiefer A.F."/>
            <person name="Nichols A."/>
            <person name="Cepeda A.J."/>
            <person name="Yan W."/>
            <person name="Fan B."/>
            <person name="Jiang Y."/>
            <person name="Adhikari A."/>
            <person name="Zheng C.-J."/>
            <person name="Schuster L."/>
            <person name="Cowan T.M."/>
            <person name="Smanski M.J."/>
            <person name="Chevrette M.G."/>
            <person name="De Carvalho L.P.S."/>
            <person name="Shen B."/>
        </authorList>
    </citation>
    <scope>NUCLEOTIDE SEQUENCE [LARGE SCALE GENOMIC DNA]</scope>
    <source>
        <strain evidence="2 3">NPDC050100</strain>
    </source>
</reference>
<organism evidence="2 3">
    <name type="scientific">Microtetraspora glauca</name>
    <dbReference type="NCBI Taxonomy" id="1996"/>
    <lineage>
        <taxon>Bacteria</taxon>
        <taxon>Bacillati</taxon>
        <taxon>Actinomycetota</taxon>
        <taxon>Actinomycetes</taxon>
        <taxon>Streptosporangiales</taxon>
        <taxon>Streptosporangiaceae</taxon>
        <taxon>Microtetraspora</taxon>
    </lineage>
</organism>
<name>A0ABV3GA88_MICGL</name>
<comment type="caution">
    <text evidence="2">The sequence shown here is derived from an EMBL/GenBank/DDBJ whole genome shotgun (WGS) entry which is preliminary data.</text>
</comment>
<evidence type="ECO:0000313" key="2">
    <source>
        <dbReference type="EMBL" id="MEV0968513.1"/>
    </source>
</evidence>
<protein>
    <submittedName>
        <fullName evidence="2">Uncharacterized protein</fullName>
    </submittedName>
</protein>
<feature type="compositionally biased region" description="Pro residues" evidence="1">
    <location>
        <begin position="57"/>
        <end position="72"/>
    </location>
</feature>
<dbReference type="EMBL" id="JBFALK010000003">
    <property type="protein sequence ID" value="MEV0968513.1"/>
    <property type="molecule type" value="Genomic_DNA"/>
</dbReference>
<dbReference type="RefSeq" id="WP_358131255.1">
    <property type="nucleotide sequence ID" value="NZ_JBFALK010000003.1"/>
</dbReference>
<keyword evidence="3" id="KW-1185">Reference proteome</keyword>